<keyword evidence="7" id="KW-0999">Mitochondrion inner membrane</keyword>
<dbReference type="Proteomes" id="UP000887013">
    <property type="component" value="Unassembled WGS sequence"/>
</dbReference>
<evidence type="ECO:0000256" key="6">
    <source>
        <dbReference type="ARBA" id="ARBA00022660"/>
    </source>
</evidence>
<proteinExistence type="inferred from homology"/>
<comment type="subunit">
    <text evidence="4">Complex I is composed of 45 different subunits.</text>
</comment>
<dbReference type="EMBL" id="BMAW01098781">
    <property type="protein sequence ID" value="GFS86544.1"/>
    <property type="molecule type" value="Genomic_DNA"/>
</dbReference>
<evidence type="ECO:0000256" key="1">
    <source>
        <dbReference type="ARBA" id="ARBA00003195"/>
    </source>
</evidence>
<evidence type="ECO:0000256" key="10">
    <source>
        <dbReference type="ARBA" id="ARBA00023128"/>
    </source>
</evidence>
<evidence type="ECO:0000256" key="7">
    <source>
        <dbReference type="ARBA" id="ARBA00022792"/>
    </source>
</evidence>
<evidence type="ECO:0000256" key="3">
    <source>
        <dbReference type="ARBA" id="ARBA00005923"/>
    </source>
</evidence>
<keyword evidence="6" id="KW-0679">Respiratory chain</keyword>
<dbReference type="GO" id="GO:0045271">
    <property type="term" value="C:respiratory chain complex I"/>
    <property type="evidence" value="ECO:0007669"/>
    <property type="project" value="InterPro"/>
</dbReference>
<keyword evidence="11" id="KW-0472">Membrane</keyword>
<evidence type="ECO:0000256" key="5">
    <source>
        <dbReference type="ARBA" id="ARBA00022448"/>
    </source>
</evidence>
<keyword evidence="8" id="KW-0809">Transit peptide</keyword>
<dbReference type="GO" id="GO:0032981">
    <property type="term" value="P:mitochondrial respiratory chain complex I assembly"/>
    <property type="evidence" value="ECO:0007669"/>
    <property type="project" value="TreeGrafter"/>
</dbReference>
<name>A0A8X6MZM1_NEPPI</name>
<protein>
    <recommendedName>
        <fullName evidence="14">NADH dehydrogenase [ubiquinone] 1 beta subcomplex subunit 2, mitochondrial</fullName>
    </recommendedName>
</protein>
<dbReference type="GO" id="GO:0005743">
    <property type="term" value="C:mitochondrial inner membrane"/>
    <property type="evidence" value="ECO:0007669"/>
    <property type="project" value="UniProtKB-SubCell"/>
</dbReference>
<gene>
    <name evidence="12" type="primary">AVEN_96180_1</name>
    <name evidence="12" type="ORF">NPIL_521941</name>
</gene>
<accession>A0A8X6MZM1</accession>
<evidence type="ECO:0000256" key="8">
    <source>
        <dbReference type="ARBA" id="ARBA00022946"/>
    </source>
</evidence>
<comment type="subcellular location">
    <subcellularLocation>
        <location evidence="2">Mitochondrion inner membrane</location>
        <topology evidence="2">Peripheral membrane protein</topology>
        <orientation evidence="2">Matrix side</orientation>
    </subcellularLocation>
</comment>
<keyword evidence="9" id="KW-0249">Electron transport</keyword>
<dbReference type="OrthoDB" id="6241903at2759"/>
<reference evidence="12" key="1">
    <citation type="submission" date="2020-08" db="EMBL/GenBank/DDBJ databases">
        <title>Multicomponent nature underlies the extraordinary mechanical properties of spider dragline silk.</title>
        <authorList>
            <person name="Kono N."/>
            <person name="Nakamura H."/>
            <person name="Mori M."/>
            <person name="Yoshida Y."/>
            <person name="Ohtoshi R."/>
            <person name="Malay A.D."/>
            <person name="Moran D.A.P."/>
            <person name="Tomita M."/>
            <person name="Numata K."/>
            <person name="Arakawa K."/>
        </authorList>
    </citation>
    <scope>NUCLEOTIDE SEQUENCE</scope>
</reference>
<evidence type="ECO:0008006" key="14">
    <source>
        <dbReference type="Google" id="ProtNLM"/>
    </source>
</evidence>
<comment type="similarity">
    <text evidence="3">Belongs to the complex I NDUFB2 subunit family.</text>
</comment>
<keyword evidence="13" id="KW-1185">Reference proteome</keyword>
<dbReference type="PANTHER" id="PTHR15223:SF1">
    <property type="entry name" value="NADH DEHYDROGENASE [UBIQUINONE] 1 BETA SUBCOMPLEX SUBUNIT 2, MITOCHONDRIAL"/>
    <property type="match status" value="1"/>
</dbReference>
<evidence type="ECO:0000313" key="13">
    <source>
        <dbReference type="Proteomes" id="UP000887013"/>
    </source>
</evidence>
<sequence length="96" mass="11653">MLPRILRTLSQISKRKTFTRNIEAKRSSSTNYWVYRQEAVTPEKWRYHVADGINAVMWWWILVHLWYQWGHIVGEFEYPEPEKWTDAELGVVDIED</sequence>
<evidence type="ECO:0000313" key="12">
    <source>
        <dbReference type="EMBL" id="GFS86544.1"/>
    </source>
</evidence>
<dbReference type="Pfam" id="PF14813">
    <property type="entry name" value="NADH_B2"/>
    <property type="match status" value="1"/>
</dbReference>
<keyword evidence="10" id="KW-0496">Mitochondrion</keyword>
<evidence type="ECO:0000256" key="4">
    <source>
        <dbReference type="ARBA" id="ARBA00011533"/>
    </source>
</evidence>
<dbReference type="PANTHER" id="PTHR15223">
    <property type="entry name" value="NADH-UBIQUINONE OXIDOREDUCTASE AGGG SUBUNIT"/>
    <property type="match status" value="1"/>
</dbReference>
<dbReference type="AlphaFoldDB" id="A0A8X6MZM1"/>
<evidence type="ECO:0000256" key="2">
    <source>
        <dbReference type="ARBA" id="ARBA00004443"/>
    </source>
</evidence>
<evidence type="ECO:0000256" key="9">
    <source>
        <dbReference type="ARBA" id="ARBA00022982"/>
    </source>
</evidence>
<evidence type="ECO:0000256" key="11">
    <source>
        <dbReference type="ARBA" id="ARBA00023136"/>
    </source>
</evidence>
<comment type="function">
    <text evidence="1">Accessory subunit of the mitochondrial membrane respiratory chain NADH dehydrogenase (Complex I), that is believed not to be involved in catalysis. Complex I functions in the transfer of electrons from NADH to the respiratory chain. The immediate electron acceptor for the enzyme is believed to be ubiquinone.</text>
</comment>
<comment type="caution">
    <text evidence="12">The sequence shown here is derived from an EMBL/GenBank/DDBJ whole genome shotgun (WGS) entry which is preliminary data.</text>
</comment>
<organism evidence="12 13">
    <name type="scientific">Nephila pilipes</name>
    <name type="common">Giant wood spider</name>
    <name type="synonym">Nephila maculata</name>
    <dbReference type="NCBI Taxonomy" id="299642"/>
    <lineage>
        <taxon>Eukaryota</taxon>
        <taxon>Metazoa</taxon>
        <taxon>Ecdysozoa</taxon>
        <taxon>Arthropoda</taxon>
        <taxon>Chelicerata</taxon>
        <taxon>Arachnida</taxon>
        <taxon>Araneae</taxon>
        <taxon>Araneomorphae</taxon>
        <taxon>Entelegynae</taxon>
        <taxon>Araneoidea</taxon>
        <taxon>Nephilidae</taxon>
        <taxon>Nephila</taxon>
    </lineage>
</organism>
<keyword evidence="5" id="KW-0813">Transport</keyword>
<dbReference type="InterPro" id="IPR026627">
    <property type="entry name" value="NDUFB2_animal"/>
</dbReference>